<protein>
    <recommendedName>
        <fullName evidence="6">DUF5872 domain-containing protein</fullName>
    </recommendedName>
</protein>
<organism evidence="3 5">
    <name type="scientific">Methylobacterium phyllosphaerae</name>
    <dbReference type="NCBI Taxonomy" id="418223"/>
    <lineage>
        <taxon>Bacteria</taxon>
        <taxon>Pseudomonadati</taxon>
        <taxon>Pseudomonadota</taxon>
        <taxon>Alphaproteobacteria</taxon>
        <taxon>Hyphomicrobiales</taxon>
        <taxon>Methylobacteriaceae</taxon>
        <taxon>Methylobacterium</taxon>
    </lineage>
</organism>
<dbReference type="Proteomes" id="UP000185487">
    <property type="component" value="Chromosome"/>
</dbReference>
<dbReference type="EMBL" id="CP015367">
    <property type="protein sequence ID" value="APT30338.1"/>
    <property type="molecule type" value="Genomic_DNA"/>
</dbReference>
<dbReference type="EMBL" id="FOPK01000004">
    <property type="protein sequence ID" value="SFG50459.1"/>
    <property type="molecule type" value="Genomic_DNA"/>
</dbReference>
<evidence type="ECO:0000313" key="5">
    <source>
        <dbReference type="Proteomes" id="UP000199140"/>
    </source>
</evidence>
<sequence length="186" mass="20237">MSGTAKKTDPKLWEKVKTQVTKSDKGGKPGQWSARKAQMATAEYKKEGGGYAGKKTADNHLRQWTDEEWGTKSGEESGKTGERYLPKKARESLTDKEYAASTAKKRADTRKGKQFSKQPEAAAEKAAAARKDGRKDGRSAGQGKASGKGSSRSEPTKAELMRKARAQNVPGRSRMSKAQLEHAVHA</sequence>
<dbReference type="KEGG" id="mphy:MCBMB27_01047"/>
<dbReference type="RefSeq" id="WP_053609767.1">
    <property type="nucleotide sequence ID" value="NZ_CP015367.1"/>
</dbReference>
<evidence type="ECO:0000313" key="4">
    <source>
        <dbReference type="Proteomes" id="UP000185487"/>
    </source>
</evidence>
<feature type="region of interest" description="Disordered" evidence="1">
    <location>
        <begin position="18"/>
        <end position="186"/>
    </location>
</feature>
<evidence type="ECO:0000313" key="3">
    <source>
        <dbReference type="EMBL" id="SFG50459.1"/>
    </source>
</evidence>
<gene>
    <name evidence="2" type="ORF">MCBMB27_01047</name>
    <name evidence="3" type="ORF">SAMN05192567_104112</name>
</gene>
<proteinExistence type="predicted"/>
<accession>A0AAE8L5C7</accession>
<name>A0AAE8L5C7_9HYPH</name>
<keyword evidence="4" id="KW-1185">Reference proteome</keyword>
<evidence type="ECO:0000256" key="1">
    <source>
        <dbReference type="SAM" id="MobiDB-lite"/>
    </source>
</evidence>
<reference evidence="2 4" key="1">
    <citation type="submission" date="2016-04" db="EMBL/GenBank/DDBJ databases">
        <title>Complete genome sequencing and analysis of CBMB27, Methylobacterium phyllosphaerae isolated from leaf tissues of rice (Oryza sativa L.).</title>
        <authorList>
            <person name="Lee Y."/>
            <person name="Hwangbo K."/>
            <person name="Chung H."/>
            <person name="Yoo J."/>
            <person name="Kim K.Y."/>
            <person name="Sa T.M."/>
            <person name="Um Y."/>
            <person name="Madhaiyan M."/>
        </authorList>
    </citation>
    <scope>NUCLEOTIDE SEQUENCE [LARGE SCALE GENOMIC DNA]</scope>
    <source>
        <strain evidence="2 4">CBMB27</strain>
    </source>
</reference>
<feature type="compositionally biased region" description="Low complexity" evidence="1">
    <location>
        <begin position="139"/>
        <end position="153"/>
    </location>
</feature>
<feature type="compositionally biased region" description="Basic and acidic residues" evidence="1">
    <location>
        <begin position="55"/>
        <end position="98"/>
    </location>
</feature>
<evidence type="ECO:0000313" key="2">
    <source>
        <dbReference type="EMBL" id="APT30338.1"/>
    </source>
</evidence>
<reference evidence="3 5" key="2">
    <citation type="submission" date="2016-10" db="EMBL/GenBank/DDBJ databases">
        <authorList>
            <person name="Varghese N."/>
            <person name="Submissions S."/>
        </authorList>
    </citation>
    <scope>NUCLEOTIDE SEQUENCE [LARGE SCALE GENOMIC DNA]</scope>
    <source>
        <strain evidence="3 5">CBMB27</strain>
    </source>
</reference>
<dbReference type="Proteomes" id="UP000199140">
    <property type="component" value="Unassembled WGS sequence"/>
</dbReference>
<feature type="compositionally biased region" description="Basic and acidic residues" evidence="1">
    <location>
        <begin position="127"/>
        <end position="138"/>
    </location>
</feature>
<feature type="compositionally biased region" description="Basic and acidic residues" evidence="1">
    <location>
        <begin position="18"/>
        <end position="27"/>
    </location>
</feature>
<evidence type="ECO:0008006" key="6">
    <source>
        <dbReference type="Google" id="ProtNLM"/>
    </source>
</evidence>
<dbReference type="AlphaFoldDB" id="A0AAE8L5C7"/>